<organism evidence="1 2">
    <name type="scientific">Corynebacterium aurimucosum</name>
    <dbReference type="NCBI Taxonomy" id="169292"/>
    <lineage>
        <taxon>Bacteria</taxon>
        <taxon>Bacillati</taxon>
        <taxon>Actinomycetota</taxon>
        <taxon>Actinomycetes</taxon>
        <taxon>Mycobacteriales</taxon>
        <taxon>Corynebacteriaceae</taxon>
        <taxon>Corynebacterium</taxon>
    </lineage>
</organism>
<protein>
    <submittedName>
        <fullName evidence="1">DUF3800 domain-containing protein</fullName>
    </submittedName>
</protein>
<sequence length="276" mass="30518">MSWRGDIISVVTGYRSNSSSRRGGSVPPQVSLPLATESTVYFVDEAGSKGTLGKYFVVAAVRTGDPDFLSREIKACREQHNFTKADEIKFSKVTKHSGPILLEIFQTAVNAGCSFGAFVLDKRHFDPWSSREQWQGHLFATDRLLRGLVTRREVGVVLLDHIDVPVGVSYGDALVNSLNQRFGNKRFATAVSLDSRTCPALQVADLLASSVFHARKKIEDVGLEAFLEDRSPKARLSKGIAAALGESHFSDCRTSLLKIETSHERSLTELKRQRYS</sequence>
<proteinExistence type="predicted"/>
<dbReference type="Pfam" id="PF12686">
    <property type="entry name" value="DUF3800"/>
    <property type="match status" value="1"/>
</dbReference>
<name>A0A6I3KDH6_9CORY</name>
<dbReference type="AlphaFoldDB" id="A0A6I3KDH6"/>
<dbReference type="InterPro" id="IPR024524">
    <property type="entry name" value="DUF3800"/>
</dbReference>
<dbReference type="EMBL" id="VIOG01000013">
    <property type="protein sequence ID" value="MTD92313.1"/>
    <property type="molecule type" value="Genomic_DNA"/>
</dbReference>
<dbReference type="Proteomes" id="UP000432568">
    <property type="component" value="Unassembled WGS sequence"/>
</dbReference>
<evidence type="ECO:0000313" key="1">
    <source>
        <dbReference type="EMBL" id="MTD92313.1"/>
    </source>
</evidence>
<gene>
    <name evidence="1" type="ORF">FME68_10725</name>
</gene>
<reference evidence="1 2" key="1">
    <citation type="submission" date="2019-07" db="EMBL/GenBank/DDBJ databases">
        <title>Draft genome of C. aurimucosum strain 332.</title>
        <authorList>
            <person name="Pacheco L.G.C."/>
            <person name="Aguiar E.R.G.R."/>
            <person name="Barberis C.M."/>
            <person name="Almuzara M.N."/>
            <person name="Traglia G.M."/>
            <person name="Santos C.S."/>
            <person name="Vay C.A."/>
            <person name="Rocha D.J.P.G."/>
        </authorList>
    </citation>
    <scope>NUCLEOTIDE SEQUENCE [LARGE SCALE GENOMIC DNA]</scope>
    <source>
        <strain evidence="1 2">332</strain>
    </source>
</reference>
<comment type="caution">
    <text evidence="1">The sequence shown here is derived from an EMBL/GenBank/DDBJ whole genome shotgun (WGS) entry which is preliminary data.</text>
</comment>
<evidence type="ECO:0000313" key="2">
    <source>
        <dbReference type="Proteomes" id="UP000432568"/>
    </source>
</evidence>
<accession>A0A6I3KDH6</accession>